<dbReference type="EMBL" id="QMPZ01000092">
    <property type="protein sequence ID" value="RLE08528.1"/>
    <property type="molecule type" value="Genomic_DNA"/>
</dbReference>
<name>A0A497E3H3_UNCAE</name>
<feature type="region of interest" description="Disordered" evidence="1">
    <location>
        <begin position="1"/>
        <end position="20"/>
    </location>
</feature>
<organism evidence="2 3">
    <name type="scientific">Aerophobetes bacterium</name>
    <dbReference type="NCBI Taxonomy" id="2030807"/>
    <lineage>
        <taxon>Bacteria</taxon>
        <taxon>Candidatus Aerophobota</taxon>
    </lineage>
</organism>
<protein>
    <submittedName>
        <fullName evidence="2">Uncharacterized protein</fullName>
    </submittedName>
</protein>
<evidence type="ECO:0000313" key="2">
    <source>
        <dbReference type="EMBL" id="RLE08528.1"/>
    </source>
</evidence>
<dbReference type="Proteomes" id="UP000279422">
    <property type="component" value="Unassembled WGS sequence"/>
</dbReference>
<gene>
    <name evidence="2" type="ORF">DRJ00_06130</name>
</gene>
<evidence type="ECO:0000256" key="1">
    <source>
        <dbReference type="SAM" id="MobiDB-lite"/>
    </source>
</evidence>
<sequence length="96" mass="11216">MSKRKNFEGKTTKLSRQTKGVDQKKIDLIKESFTPGDKEFKRATFMLTTSDIEWLDQAVKELNRHSVRQTNKSELVRIGLHLLKTQDLQEILKKIT</sequence>
<feature type="compositionally biased region" description="Basic and acidic residues" evidence="1">
    <location>
        <begin position="1"/>
        <end position="11"/>
    </location>
</feature>
<evidence type="ECO:0000313" key="3">
    <source>
        <dbReference type="Proteomes" id="UP000279422"/>
    </source>
</evidence>
<accession>A0A497E3H3</accession>
<reference evidence="2 3" key="1">
    <citation type="submission" date="2018-06" db="EMBL/GenBank/DDBJ databases">
        <title>Extensive metabolic versatility and redundancy in microbially diverse, dynamic hydrothermal sediments.</title>
        <authorList>
            <person name="Dombrowski N."/>
            <person name="Teske A."/>
            <person name="Baker B.J."/>
        </authorList>
    </citation>
    <scope>NUCLEOTIDE SEQUENCE [LARGE SCALE GENOMIC DNA]</scope>
    <source>
        <strain evidence="2">B47_G16</strain>
    </source>
</reference>
<comment type="caution">
    <text evidence="2">The sequence shown here is derived from an EMBL/GenBank/DDBJ whole genome shotgun (WGS) entry which is preliminary data.</text>
</comment>
<dbReference type="AlphaFoldDB" id="A0A497E3H3"/>
<proteinExistence type="predicted"/>